<dbReference type="Gene3D" id="2.120.10.80">
    <property type="entry name" value="Kelch-type beta propeller"/>
    <property type="match status" value="1"/>
</dbReference>
<dbReference type="AlphaFoldDB" id="A0A2S9XCI8"/>
<dbReference type="InterPro" id="IPR015915">
    <property type="entry name" value="Kelch-typ_b-propeller"/>
</dbReference>
<comment type="caution">
    <text evidence="1">The sequence shown here is derived from an EMBL/GenBank/DDBJ whole genome shotgun (WGS) entry which is preliminary data.</text>
</comment>
<dbReference type="SUPFAM" id="SSF117281">
    <property type="entry name" value="Kelch motif"/>
    <property type="match status" value="1"/>
</dbReference>
<sequence>MALGLAATLSACGRAETIELVAIRGCGLEQEFSGLRVRVLSDAPPSGGTEILLGPGERGTISALPEGATGVAAEGLFGATVTAVGRSYGIDPELTQGRIAGADASASILPVFFAGPDSLCELDPQPSPRTELAGATGPVGDALLVGGLDPSAALLDELVHVDLYTGTARVLGEGLPQPIRGHSVHWIDARRFVVLGGAGPGGELAEPVEVDVAGQGSVAAAGPVLVDGEPLTLAHHAAASASYSSPALIAGGCDAVDGDAACDPASALADSWWFDPRAPEASVRLPDLTAPRFDAHAFVTSDGVAYVAGGFDSDGAGLGSVERLLPGADEWALVHSLDAPATVAGLAVLDGGLAILSEPSGLLHWWSEAGSGSLDPTLRAPPLTPVSTSRPLLVLPGERVMVDTWLFAPGTAGVDPAAERVELLPISRSGALMLPLLDGTSLIAGGKATTTDEVSAAPLLRLRPALDGPDEWIPDLTGPQTDAFVTNYPGGATVIVGGLRLEAEGGPTDALPPVRAHVRGFRSASLRFEFSFEGEPGVTAHLTLARGGSSLVAIALVEDAVVVRSRAPGGQLSTSDCALGGANPEQPLVLELEAGLLRLDGPDGPVAACELGELAGPLALGFGVSGSGSARFFGLRLARR</sequence>
<keyword evidence="2" id="KW-1185">Reference proteome</keyword>
<organism evidence="1 2">
    <name type="scientific">Enhygromyxa salina</name>
    <dbReference type="NCBI Taxonomy" id="215803"/>
    <lineage>
        <taxon>Bacteria</taxon>
        <taxon>Pseudomonadati</taxon>
        <taxon>Myxococcota</taxon>
        <taxon>Polyangia</taxon>
        <taxon>Nannocystales</taxon>
        <taxon>Nannocystaceae</taxon>
        <taxon>Enhygromyxa</taxon>
    </lineage>
</organism>
<dbReference type="Proteomes" id="UP000237968">
    <property type="component" value="Unassembled WGS sequence"/>
</dbReference>
<dbReference type="OrthoDB" id="5480974at2"/>
<evidence type="ECO:0000313" key="2">
    <source>
        <dbReference type="Proteomes" id="UP000237968"/>
    </source>
</evidence>
<evidence type="ECO:0000313" key="1">
    <source>
        <dbReference type="EMBL" id="PRP90566.1"/>
    </source>
</evidence>
<dbReference type="EMBL" id="PVNK01000278">
    <property type="protein sequence ID" value="PRP90566.1"/>
    <property type="molecule type" value="Genomic_DNA"/>
</dbReference>
<gene>
    <name evidence="1" type="ORF">ENSA5_63690</name>
</gene>
<dbReference type="RefSeq" id="WP_106395538.1">
    <property type="nucleotide sequence ID" value="NZ_PVNK01000278.1"/>
</dbReference>
<evidence type="ECO:0008006" key="3">
    <source>
        <dbReference type="Google" id="ProtNLM"/>
    </source>
</evidence>
<protein>
    <recommendedName>
        <fullName evidence="3">Kelch motif protein</fullName>
    </recommendedName>
</protein>
<proteinExistence type="predicted"/>
<name>A0A2S9XCI8_9BACT</name>
<reference evidence="1 2" key="1">
    <citation type="submission" date="2018-03" db="EMBL/GenBank/DDBJ databases">
        <title>Draft Genome Sequences of the Obligatory Marine Myxobacteria Enhygromyxa salina SWB005.</title>
        <authorList>
            <person name="Poehlein A."/>
            <person name="Moghaddam J.A."/>
            <person name="Harms H."/>
            <person name="Alanjari M."/>
            <person name="Koenig G.M."/>
            <person name="Daniel R."/>
            <person name="Schaeberle T.F."/>
        </authorList>
    </citation>
    <scope>NUCLEOTIDE SEQUENCE [LARGE SCALE GENOMIC DNA]</scope>
    <source>
        <strain evidence="1 2">SWB005</strain>
    </source>
</reference>
<dbReference type="Pfam" id="PF01344">
    <property type="entry name" value="Kelch_1"/>
    <property type="match status" value="1"/>
</dbReference>
<dbReference type="InterPro" id="IPR006652">
    <property type="entry name" value="Kelch_1"/>
</dbReference>
<accession>A0A2S9XCI8</accession>